<feature type="region of interest" description="Disordered" evidence="1">
    <location>
        <begin position="1"/>
        <end position="24"/>
    </location>
</feature>
<sequence length="144" mass="16461">MKQLCKGGAQHGAHRARNHHRHHRDLRDTAVLLAEGQRDGSCDRFGQQAGQNRVIHAKQLCQQPNAAHTAQRAHKAAAQHRQQVAFQQVKIVVNRHADRRGGGEDQKADHVAARIIIFQRDARHGKKAHQQNQRNQQRVCQRRF</sequence>
<reference evidence="2" key="1">
    <citation type="submission" date="2019-08" db="EMBL/GenBank/DDBJ databases">
        <authorList>
            <person name="Kucharzyk K."/>
            <person name="Murdoch R.W."/>
            <person name="Higgins S."/>
            <person name="Loffler F."/>
        </authorList>
    </citation>
    <scope>NUCLEOTIDE SEQUENCE</scope>
</reference>
<protein>
    <submittedName>
        <fullName evidence="2">Uncharacterized protein</fullName>
    </submittedName>
</protein>
<feature type="compositionally biased region" description="Basic residues" evidence="1">
    <location>
        <begin position="12"/>
        <end position="24"/>
    </location>
</feature>
<proteinExistence type="predicted"/>
<comment type="caution">
    <text evidence="2">The sequence shown here is derived from an EMBL/GenBank/DDBJ whole genome shotgun (WGS) entry which is preliminary data.</text>
</comment>
<evidence type="ECO:0000256" key="1">
    <source>
        <dbReference type="SAM" id="MobiDB-lite"/>
    </source>
</evidence>
<gene>
    <name evidence="2" type="ORF">SDC9_140193</name>
</gene>
<dbReference type="EMBL" id="VSSQ01039913">
    <property type="protein sequence ID" value="MPM93057.1"/>
    <property type="molecule type" value="Genomic_DNA"/>
</dbReference>
<feature type="compositionally biased region" description="Low complexity" evidence="1">
    <location>
        <begin position="130"/>
        <end position="144"/>
    </location>
</feature>
<name>A0A645DUJ8_9ZZZZ</name>
<accession>A0A645DUJ8</accession>
<feature type="region of interest" description="Disordered" evidence="1">
    <location>
        <begin position="123"/>
        <end position="144"/>
    </location>
</feature>
<dbReference type="AlphaFoldDB" id="A0A645DUJ8"/>
<evidence type="ECO:0000313" key="2">
    <source>
        <dbReference type="EMBL" id="MPM93057.1"/>
    </source>
</evidence>
<organism evidence="2">
    <name type="scientific">bioreactor metagenome</name>
    <dbReference type="NCBI Taxonomy" id="1076179"/>
    <lineage>
        <taxon>unclassified sequences</taxon>
        <taxon>metagenomes</taxon>
        <taxon>ecological metagenomes</taxon>
    </lineage>
</organism>